<dbReference type="EMBL" id="FQYU01000002">
    <property type="protein sequence ID" value="SHJ04550.1"/>
    <property type="molecule type" value="Genomic_DNA"/>
</dbReference>
<accession>A0A1M6G3T5</accession>
<sequence>MKNLSSETLTMKRIMLAVAFFTALCGNAQKLDIEPKKYGPYVNQLGYNLGESKRFVCYGAPDDTPFKIIDTQSEKVVFTGSLLNYEGWFTDFDPEGSTHEYVIEVEGHGRSVPFLVADHLLELASSKLAYDFFVDARGFADLDTYDMSAVYGGGPTRDGGAYGLETVFEILQYSSNPALYDHWKTEIGDNNVPDLIDLILWHAEFAYRHIDYNGPVKKRHGTLGYEGAARMSYDYWNTLDQLAAVCAAYHSFLKPYLSEEKYQKYRKACLDNWEAYDRHKVVRFWTYSTKWVDRGFQEFNEMGNAYGQSVFRNLFMYWCEKNEENGTPEKFLKWAQSGAADIIANWNFDNPRHMWWIRNAEHITPQALAYFLMLAPEHAPRGTKDKLRAWGLHIRQKSNNFWKYRRHSETEWAHPKTKELGGAPALGGSLFAVAHLLDDSNLRSLARAQTDFVFGVNPVGTHLSNKSEERVAINGYWEGVEKGWPQSHPHGFGELGKVRGTLDGSPLDGQFPIAGHVEKIDGTNEGRDFGKNAYATEGWGISNRGWQATVTFATFDSQELKVYDADHNKEITEVRPGDGISIELKAALNLDRSKRDKGWVVVGIDEGTQKLTLTETGANTGWFRSTFIIPKNVKSDFLQVSYGFLGFEKSLMLNIQH</sequence>
<dbReference type="Proteomes" id="UP000184543">
    <property type="component" value="Unassembled WGS sequence"/>
</dbReference>
<evidence type="ECO:0000313" key="3">
    <source>
        <dbReference type="Proteomes" id="UP000184543"/>
    </source>
</evidence>
<dbReference type="SUPFAM" id="SSF81296">
    <property type="entry name" value="E set domains"/>
    <property type="match status" value="1"/>
</dbReference>
<organism evidence="2 3">
    <name type="scientific">Pseudozobellia thermophila</name>
    <dbReference type="NCBI Taxonomy" id="192903"/>
    <lineage>
        <taxon>Bacteria</taxon>
        <taxon>Pseudomonadati</taxon>
        <taxon>Bacteroidota</taxon>
        <taxon>Flavobacteriia</taxon>
        <taxon>Flavobacteriales</taxon>
        <taxon>Flavobacteriaceae</taxon>
        <taxon>Pseudozobellia</taxon>
    </lineage>
</organism>
<dbReference type="AlphaFoldDB" id="A0A1M6G3T5"/>
<name>A0A1M6G3T5_9FLAO</name>
<proteinExistence type="inferred from homology"/>
<dbReference type="GO" id="GO:0005975">
    <property type="term" value="P:carbohydrate metabolic process"/>
    <property type="evidence" value="ECO:0007669"/>
    <property type="project" value="InterPro"/>
</dbReference>
<dbReference type="CDD" id="cd02850">
    <property type="entry name" value="E_set_Cellulase_N"/>
    <property type="match status" value="1"/>
</dbReference>
<dbReference type="GO" id="GO:0008810">
    <property type="term" value="F:cellulase activity"/>
    <property type="evidence" value="ECO:0007669"/>
    <property type="project" value="InterPro"/>
</dbReference>
<evidence type="ECO:0000313" key="2">
    <source>
        <dbReference type="EMBL" id="SHJ04550.1"/>
    </source>
</evidence>
<dbReference type="Gene3D" id="2.60.40.10">
    <property type="entry name" value="Immunoglobulins"/>
    <property type="match status" value="1"/>
</dbReference>
<keyword evidence="3" id="KW-1185">Reference proteome</keyword>
<evidence type="ECO:0000256" key="1">
    <source>
        <dbReference type="ARBA" id="ARBA00007072"/>
    </source>
</evidence>
<dbReference type="InterPro" id="IPR014756">
    <property type="entry name" value="Ig_E-set"/>
</dbReference>
<protein>
    <submittedName>
        <fullName evidence="2">Uncharacterized protein</fullName>
    </submittedName>
</protein>
<reference evidence="3" key="1">
    <citation type="submission" date="2016-11" db="EMBL/GenBank/DDBJ databases">
        <authorList>
            <person name="Varghese N."/>
            <person name="Submissions S."/>
        </authorList>
    </citation>
    <scope>NUCLEOTIDE SEQUENCE [LARGE SCALE GENOMIC DNA]</scope>
    <source>
        <strain evidence="3">DSM 19858</strain>
    </source>
</reference>
<dbReference type="InterPro" id="IPR004197">
    <property type="entry name" value="Cellulase_Ig-like"/>
</dbReference>
<dbReference type="InterPro" id="IPR013783">
    <property type="entry name" value="Ig-like_fold"/>
</dbReference>
<comment type="similarity">
    <text evidence="1">Belongs to the glycosyl hydrolase 9 (cellulase E) family.</text>
</comment>
<dbReference type="RefSeq" id="WP_212635271.1">
    <property type="nucleotide sequence ID" value="NZ_FQYU01000002.1"/>
</dbReference>
<dbReference type="STRING" id="192903.SAMN04488513_102663"/>
<gene>
    <name evidence="2" type="ORF">SAMN04488513_102663</name>
</gene>